<comment type="caution">
    <text evidence="2">The sequence shown here is derived from an EMBL/GenBank/DDBJ whole genome shotgun (WGS) entry which is preliminary data.</text>
</comment>
<dbReference type="InterPro" id="IPR011010">
    <property type="entry name" value="DNA_brk_join_enz"/>
</dbReference>
<evidence type="ECO:0000313" key="2">
    <source>
        <dbReference type="EMBL" id="RAQ30353.1"/>
    </source>
</evidence>
<dbReference type="GO" id="GO:0006310">
    <property type="term" value="P:DNA recombination"/>
    <property type="evidence" value="ECO:0007669"/>
    <property type="project" value="UniProtKB-KW"/>
</dbReference>
<reference evidence="2 3" key="1">
    <citation type="submission" date="2018-06" db="EMBL/GenBank/DDBJ databases">
        <title>Noncontiguous genome sequence of Ruminococcaceae bacterium ASD2818.</title>
        <authorList>
            <person name="Chaplin A.V."/>
            <person name="Sokolova S.R."/>
            <person name="Kochetkova T.O."/>
            <person name="Goltsov A.Y."/>
            <person name="Trofimov D.Y."/>
            <person name="Efimov B.A."/>
        </authorList>
    </citation>
    <scope>NUCLEOTIDE SEQUENCE [LARGE SCALE GENOMIC DNA]</scope>
    <source>
        <strain evidence="2 3">ASD2818</strain>
    </source>
</reference>
<keyword evidence="3" id="KW-1185">Reference proteome</keyword>
<evidence type="ECO:0000256" key="1">
    <source>
        <dbReference type="ARBA" id="ARBA00023172"/>
    </source>
</evidence>
<dbReference type="RefSeq" id="WP_112331550.1">
    <property type="nucleotide sequence ID" value="NZ_QLYR01000001.1"/>
</dbReference>
<dbReference type="Proteomes" id="UP000249377">
    <property type="component" value="Unassembled WGS sequence"/>
</dbReference>
<proteinExistence type="predicted"/>
<dbReference type="InterPro" id="IPR013762">
    <property type="entry name" value="Integrase-like_cat_sf"/>
</dbReference>
<accession>A0A328ULI8</accession>
<dbReference type="AlphaFoldDB" id="A0A328ULI8"/>
<gene>
    <name evidence="2" type="ORF">DPQ25_02285</name>
</gene>
<sequence length="323" mass="36751">MKQKSMVRQVQEALQVQLRIGEKRHEAKKAEQTHSPAGIFSYRTFETYMKQSCAFAKWAKSEYGSRTLEAARPCVESYLQSGIDRGLSAYTLATQRAALCKLYGCTAQDFAVTLPHRERQDIERSRQEAARDYGFSKENNADILAFARATGLRRHELAAVKPEQIRENEDGSVTVCGVKGKGGKVRDIDVLPGKEEAVLKFAGNPTGKPVFASVPSHMDVHGCRREYANAMYHSYQEKLRKTEGRDFRSLPPIWELRPVRKPDGTYLKKPDGSRVKTWQLVPSYYRCKKDRRGVVYDKKVMLYVSRQLGHNQISVIAGHYLDK</sequence>
<dbReference type="EMBL" id="QLYR01000001">
    <property type="protein sequence ID" value="RAQ30353.1"/>
    <property type="molecule type" value="Genomic_DNA"/>
</dbReference>
<dbReference type="GO" id="GO:0003677">
    <property type="term" value="F:DNA binding"/>
    <property type="evidence" value="ECO:0007669"/>
    <property type="project" value="InterPro"/>
</dbReference>
<evidence type="ECO:0000313" key="3">
    <source>
        <dbReference type="Proteomes" id="UP000249377"/>
    </source>
</evidence>
<dbReference type="Gene3D" id="1.10.443.10">
    <property type="entry name" value="Intergrase catalytic core"/>
    <property type="match status" value="1"/>
</dbReference>
<name>A0A328ULI8_9FIRM</name>
<dbReference type="SUPFAM" id="SSF56349">
    <property type="entry name" value="DNA breaking-rejoining enzymes"/>
    <property type="match status" value="1"/>
</dbReference>
<organism evidence="2 3">
    <name type="scientific">Hydrogeniiclostridium mannosilyticum</name>
    <dbReference type="NCBI Taxonomy" id="2764322"/>
    <lineage>
        <taxon>Bacteria</taxon>
        <taxon>Bacillati</taxon>
        <taxon>Bacillota</taxon>
        <taxon>Clostridia</taxon>
        <taxon>Eubacteriales</taxon>
        <taxon>Acutalibacteraceae</taxon>
        <taxon>Hydrogeniiclostridium</taxon>
    </lineage>
</organism>
<protein>
    <recommendedName>
        <fullName evidence="4">Tyr recombinase domain-containing protein</fullName>
    </recommendedName>
</protein>
<dbReference type="GO" id="GO:0015074">
    <property type="term" value="P:DNA integration"/>
    <property type="evidence" value="ECO:0007669"/>
    <property type="project" value="InterPro"/>
</dbReference>
<evidence type="ECO:0008006" key="4">
    <source>
        <dbReference type="Google" id="ProtNLM"/>
    </source>
</evidence>
<keyword evidence="1" id="KW-0233">DNA recombination</keyword>